<dbReference type="RefSeq" id="WP_076484667.1">
    <property type="nucleotide sequence ID" value="NZ_FTOG01000005.1"/>
</dbReference>
<keyword evidence="1 7" id="KW-0436">Ligase</keyword>
<dbReference type="InterPro" id="IPR014729">
    <property type="entry name" value="Rossmann-like_a/b/a_fold"/>
</dbReference>
<dbReference type="GO" id="GO:0006424">
    <property type="term" value="P:glutamyl-tRNA aminoacylation"/>
    <property type="evidence" value="ECO:0007669"/>
    <property type="project" value="TreeGrafter"/>
</dbReference>
<dbReference type="NCBIfam" id="NF004315">
    <property type="entry name" value="PRK05710.1-4"/>
    <property type="match status" value="1"/>
</dbReference>
<keyword evidence="6 7" id="KW-0030">Aminoacyl-tRNA synthetase</keyword>
<name>A0A1N7M713_9RHOB</name>
<dbReference type="InterPro" id="IPR001412">
    <property type="entry name" value="aa-tRNA-synth_I_CS"/>
</dbReference>
<dbReference type="PANTHER" id="PTHR43311:SF1">
    <property type="entry name" value="GLUTAMYL-Q TRNA(ASP) SYNTHETASE"/>
    <property type="match status" value="1"/>
</dbReference>
<keyword evidence="5 7" id="KW-0067">ATP-binding</keyword>
<keyword evidence="7" id="KW-0648">Protein biosynthesis</keyword>
<gene>
    <name evidence="9" type="ORF">SAMN05421580_105161</name>
</gene>
<dbReference type="Gene3D" id="3.40.50.620">
    <property type="entry name" value="HUPs"/>
    <property type="match status" value="1"/>
</dbReference>
<protein>
    <submittedName>
        <fullName evidence="9">Glutamyl-Q tRNA(Asp) synthetase</fullName>
    </submittedName>
</protein>
<accession>A0A1N7M713</accession>
<evidence type="ECO:0000313" key="9">
    <source>
        <dbReference type="EMBL" id="SIS81916.1"/>
    </source>
</evidence>
<comment type="similarity">
    <text evidence="7">Belongs to the class-I aminoacyl-tRNA synthetase family.</text>
</comment>
<evidence type="ECO:0000256" key="2">
    <source>
        <dbReference type="ARBA" id="ARBA00022723"/>
    </source>
</evidence>
<evidence type="ECO:0000256" key="5">
    <source>
        <dbReference type="ARBA" id="ARBA00022840"/>
    </source>
</evidence>
<dbReference type="EMBL" id="FTOG01000005">
    <property type="protein sequence ID" value="SIS81916.1"/>
    <property type="molecule type" value="Genomic_DNA"/>
</dbReference>
<dbReference type="GO" id="GO:0005829">
    <property type="term" value="C:cytosol"/>
    <property type="evidence" value="ECO:0007669"/>
    <property type="project" value="TreeGrafter"/>
</dbReference>
<evidence type="ECO:0000313" key="10">
    <source>
        <dbReference type="Proteomes" id="UP000186221"/>
    </source>
</evidence>
<dbReference type="Pfam" id="PF00749">
    <property type="entry name" value="tRNA-synt_1c"/>
    <property type="match status" value="1"/>
</dbReference>
<sequence>MITRFAPSPTGPLHLGHAYAALVAHDMARAAGGAFLLRIEDIDRARSKPEWEAQIYDDLRWLGISWDGEVMRQSDRLPAYRATLEKLWADGLLYACHCTRRDIEAAVTAPQEGAPLGPDGIIYPGTCRLKGAPKPGEPLPKAALRLRMDLAACTCSFEETGPAHRGTHPITPAQMTNTVGDVVLARREMGTSYHLAVVLDDAAQGITHVTRGEDLFEATQIHVTLQQLLGLPVPIYHHHGLIRDDQGKRLAKRDDARALSKYRAEGASPADIRRLVGL</sequence>
<dbReference type="Proteomes" id="UP000186221">
    <property type="component" value="Unassembled WGS sequence"/>
</dbReference>
<dbReference type="GO" id="GO:0004818">
    <property type="term" value="F:glutamate-tRNA ligase activity"/>
    <property type="evidence" value="ECO:0007669"/>
    <property type="project" value="TreeGrafter"/>
</dbReference>
<evidence type="ECO:0000256" key="3">
    <source>
        <dbReference type="ARBA" id="ARBA00022741"/>
    </source>
</evidence>
<keyword evidence="3 7" id="KW-0547">Nucleotide-binding</keyword>
<dbReference type="PANTHER" id="PTHR43311">
    <property type="entry name" value="GLUTAMATE--TRNA LIGASE"/>
    <property type="match status" value="1"/>
</dbReference>
<feature type="domain" description="Glutamyl/glutaminyl-tRNA synthetase class Ib catalytic" evidence="8">
    <location>
        <begin position="3"/>
        <end position="274"/>
    </location>
</feature>
<dbReference type="AlphaFoldDB" id="A0A1N7M713"/>
<evidence type="ECO:0000256" key="1">
    <source>
        <dbReference type="ARBA" id="ARBA00022598"/>
    </source>
</evidence>
<organism evidence="9 10">
    <name type="scientific">Rhodobacter aestuarii</name>
    <dbReference type="NCBI Taxonomy" id="453582"/>
    <lineage>
        <taxon>Bacteria</taxon>
        <taxon>Pseudomonadati</taxon>
        <taxon>Pseudomonadota</taxon>
        <taxon>Alphaproteobacteria</taxon>
        <taxon>Rhodobacterales</taxon>
        <taxon>Rhodobacter group</taxon>
        <taxon>Rhodobacter</taxon>
    </lineage>
</organism>
<dbReference type="SUPFAM" id="SSF52374">
    <property type="entry name" value="Nucleotidylyl transferase"/>
    <property type="match status" value="1"/>
</dbReference>
<evidence type="ECO:0000256" key="6">
    <source>
        <dbReference type="ARBA" id="ARBA00023146"/>
    </source>
</evidence>
<evidence type="ECO:0000256" key="4">
    <source>
        <dbReference type="ARBA" id="ARBA00022833"/>
    </source>
</evidence>
<dbReference type="OrthoDB" id="9807503at2"/>
<dbReference type="InterPro" id="IPR049940">
    <property type="entry name" value="GluQ/Sye"/>
</dbReference>
<dbReference type="PRINTS" id="PR00987">
    <property type="entry name" value="TRNASYNTHGLU"/>
</dbReference>
<keyword evidence="2" id="KW-0479">Metal-binding</keyword>
<reference evidence="10" key="1">
    <citation type="submission" date="2017-01" db="EMBL/GenBank/DDBJ databases">
        <authorList>
            <person name="Varghese N."/>
            <person name="Submissions S."/>
        </authorList>
    </citation>
    <scope>NUCLEOTIDE SEQUENCE [LARGE SCALE GENOMIC DNA]</scope>
    <source>
        <strain evidence="10">DSM 19945</strain>
    </source>
</reference>
<keyword evidence="4" id="KW-0862">Zinc</keyword>
<dbReference type="PROSITE" id="PS00178">
    <property type="entry name" value="AA_TRNA_LIGASE_I"/>
    <property type="match status" value="1"/>
</dbReference>
<evidence type="ECO:0000259" key="8">
    <source>
        <dbReference type="Pfam" id="PF00749"/>
    </source>
</evidence>
<dbReference type="InterPro" id="IPR000924">
    <property type="entry name" value="Glu/Gln-tRNA-synth"/>
</dbReference>
<evidence type="ECO:0000256" key="7">
    <source>
        <dbReference type="RuleBase" id="RU363037"/>
    </source>
</evidence>
<dbReference type="InterPro" id="IPR020058">
    <property type="entry name" value="Glu/Gln-tRNA-synth_Ib_cat-dom"/>
</dbReference>
<keyword evidence="10" id="KW-1185">Reference proteome</keyword>
<dbReference type="STRING" id="453582.SAMN05421580_105161"/>
<dbReference type="GO" id="GO:0005524">
    <property type="term" value="F:ATP binding"/>
    <property type="evidence" value="ECO:0007669"/>
    <property type="project" value="UniProtKB-KW"/>
</dbReference>
<proteinExistence type="inferred from homology"/>